<feature type="region of interest" description="Disordered" evidence="7">
    <location>
        <begin position="24"/>
        <end position="46"/>
    </location>
</feature>
<evidence type="ECO:0000256" key="8">
    <source>
        <dbReference type="SAM" id="SignalP"/>
    </source>
</evidence>
<comment type="catalytic activity">
    <reaction evidence="1 5 6">
        <text>[protein]-peptidylproline (omega=180) = [protein]-peptidylproline (omega=0)</text>
        <dbReference type="Rhea" id="RHEA:16237"/>
        <dbReference type="Rhea" id="RHEA-COMP:10747"/>
        <dbReference type="Rhea" id="RHEA-COMP:10748"/>
        <dbReference type="ChEBI" id="CHEBI:83833"/>
        <dbReference type="ChEBI" id="CHEBI:83834"/>
        <dbReference type="EC" id="5.2.1.8"/>
    </reaction>
</comment>
<dbReference type="SUPFAM" id="SSF54534">
    <property type="entry name" value="FKBP-like"/>
    <property type="match status" value="1"/>
</dbReference>
<dbReference type="PANTHER" id="PTHR43811:SF19">
    <property type="entry name" value="39 KDA FK506-BINDING NUCLEAR PROTEIN"/>
    <property type="match status" value="1"/>
</dbReference>
<dbReference type="Pfam" id="PF01346">
    <property type="entry name" value="FKBP_N"/>
    <property type="match status" value="1"/>
</dbReference>
<dbReference type="InterPro" id="IPR046357">
    <property type="entry name" value="PPIase_dom_sf"/>
</dbReference>
<comment type="caution">
    <text evidence="10">The sequence shown here is derived from an EMBL/GenBank/DDBJ whole genome shotgun (WGS) entry which is preliminary data.</text>
</comment>
<dbReference type="AlphaFoldDB" id="A0AAE3QVR1"/>
<name>A0AAE3QVR1_9BACT</name>
<evidence type="ECO:0000256" key="1">
    <source>
        <dbReference type="ARBA" id="ARBA00000971"/>
    </source>
</evidence>
<gene>
    <name evidence="10" type="ORF">QNI16_24435</name>
</gene>
<keyword evidence="4 5" id="KW-0413">Isomerase</keyword>
<dbReference type="Proteomes" id="UP001241110">
    <property type="component" value="Unassembled WGS sequence"/>
</dbReference>
<feature type="signal peptide" evidence="8">
    <location>
        <begin position="1"/>
        <end position="20"/>
    </location>
</feature>
<protein>
    <recommendedName>
        <fullName evidence="6">Peptidyl-prolyl cis-trans isomerase</fullName>
        <ecNumber evidence="6">5.2.1.8</ecNumber>
    </recommendedName>
</protein>
<dbReference type="InterPro" id="IPR036944">
    <property type="entry name" value="PPIase_FKBP_N_sf"/>
</dbReference>
<dbReference type="GO" id="GO:0003755">
    <property type="term" value="F:peptidyl-prolyl cis-trans isomerase activity"/>
    <property type="evidence" value="ECO:0007669"/>
    <property type="project" value="UniProtKB-UniRule"/>
</dbReference>
<sequence>MKRISILLLLLSLISGITYAQKEKKEKKKKKGKGETEATLPVTPPKPQLKNYLDSVSYSIGVNIGSSVNSQPIDSLNTELLLHGLRSVLEKKDTLLLSEMQSVGILQSYFQSMRQKMEEKNKQKAVENKKMADDFLAANKTKPGVVTTGTGLQYIVQKEGTGPYPKPTDRVKVHYTGTFLDGKKFDSSVDRGEPAVFGVQQVIKGWTEALQMMKVGSKWKVFISPELGYGDQGRGAEMPPNSLLIFEVELLGIEK</sequence>
<evidence type="ECO:0000256" key="7">
    <source>
        <dbReference type="SAM" id="MobiDB-lite"/>
    </source>
</evidence>
<keyword evidence="3 5" id="KW-0697">Rotamase</keyword>
<dbReference type="EC" id="5.2.1.8" evidence="6"/>
<evidence type="ECO:0000256" key="2">
    <source>
        <dbReference type="ARBA" id="ARBA00006577"/>
    </source>
</evidence>
<proteinExistence type="inferred from homology"/>
<dbReference type="Gene3D" id="1.10.287.460">
    <property type="entry name" value="Peptidyl-prolyl cis-trans isomerase, FKBP-type, N-terminal domain"/>
    <property type="match status" value="1"/>
</dbReference>
<dbReference type="EMBL" id="JASJOS010000012">
    <property type="protein sequence ID" value="MDJ1483669.1"/>
    <property type="molecule type" value="Genomic_DNA"/>
</dbReference>
<dbReference type="GO" id="GO:0006457">
    <property type="term" value="P:protein folding"/>
    <property type="evidence" value="ECO:0007669"/>
    <property type="project" value="InterPro"/>
</dbReference>
<evidence type="ECO:0000256" key="4">
    <source>
        <dbReference type="ARBA" id="ARBA00023235"/>
    </source>
</evidence>
<evidence type="ECO:0000313" key="11">
    <source>
        <dbReference type="Proteomes" id="UP001241110"/>
    </source>
</evidence>
<evidence type="ECO:0000256" key="6">
    <source>
        <dbReference type="RuleBase" id="RU003915"/>
    </source>
</evidence>
<feature type="chain" id="PRO_5041985581" description="Peptidyl-prolyl cis-trans isomerase" evidence="8">
    <location>
        <begin position="21"/>
        <end position="255"/>
    </location>
</feature>
<dbReference type="Pfam" id="PF00254">
    <property type="entry name" value="FKBP_C"/>
    <property type="match status" value="1"/>
</dbReference>
<dbReference type="InterPro" id="IPR000774">
    <property type="entry name" value="PPIase_FKBP_N"/>
</dbReference>
<evidence type="ECO:0000256" key="5">
    <source>
        <dbReference type="PROSITE-ProRule" id="PRU00277"/>
    </source>
</evidence>
<feature type="domain" description="PPIase FKBP-type" evidence="9">
    <location>
        <begin position="168"/>
        <end position="254"/>
    </location>
</feature>
<evidence type="ECO:0000259" key="9">
    <source>
        <dbReference type="PROSITE" id="PS50059"/>
    </source>
</evidence>
<comment type="similarity">
    <text evidence="2 6">Belongs to the FKBP-type PPIase family.</text>
</comment>
<dbReference type="RefSeq" id="WP_313983872.1">
    <property type="nucleotide sequence ID" value="NZ_JASJOS010000012.1"/>
</dbReference>
<keyword evidence="8" id="KW-0732">Signal</keyword>
<dbReference type="PANTHER" id="PTHR43811">
    <property type="entry name" value="FKBP-TYPE PEPTIDYL-PROLYL CIS-TRANS ISOMERASE FKPA"/>
    <property type="match status" value="1"/>
</dbReference>
<evidence type="ECO:0000256" key="3">
    <source>
        <dbReference type="ARBA" id="ARBA00023110"/>
    </source>
</evidence>
<dbReference type="PROSITE" id="PS50059">
    <property type="entry name" value="FKBP_PPIASE"/>
    <property type="match status" value="1"/>
</dbReference>
<dbReference type="Gene3D" id="3.10.50.40">
    <property type="match status" value="1"/>
</dbReference>
<organism evidence="10 11">
    <name type="scientific">Xanthocytophaga flava</name>
    <dbReference type="NCBI Taxonomy" id="3048013"/>
    <lineage>
        <taxon>Bacteria</taxon>
        <taxon>Pseudomonadati</taxon>
        <taxon>Bacteroidota</taxon>
        <taxon>Cytophagia</taxon>
        <taxon>Cytophagales</taxon>
        <taxon>Rhodocytophagaceae</taxon>
        <taxon>Xanthocytophaga</taxon>
    </lineage>
</organism>
<accession>A0AAE3QVR1</accession>
<evidence type="ECO:0000313" key="10">
    <source>
        <dbReference type="EMBL" id="MDJ1483669.1"/>
    </source>
</evidence>
<dbReference type="FunFam" id="3.10.50.40:FF:000006">
    <property type="entry name" value="Peptidyl-prolyl cis-trans isomerase"/>
    <property type="match status" value="1"/>
</dbReference>
<dbReference type="InterPro" id="IPR001179">
    <property type="entry name" value="PPIase_FKBP_dom"/>
</dbReference>
<reference evidence="10" key="1">
    <citation type="submission" date="2023-05" db="EMBL/GenBank/DDBJ databases">
        <authorList>
            <person name="Zhang X."/>
        </authorList>
    </citation>
    <scope>NUCLEOTIDE SEQUENCE</scope>
    <source>
        <strain evidence="10">YF14B1</strain>
    </source>
</reference>